<reference evidence="1 2" key="2">
    <citation type="journal article" date="2022" name="Mol. Ecol. Resour.">
        <title>The genomes of chicory, endive, great burdock and yacon provide insights into Asteraceae paleo-polyploidization history and plant inulin production.</title>
        <authorList>
            <person name="Fan W."/>
            <person name="Wang S."/>
            <person name="Wang H."/>
            <person name="Wang A."/>
            <person name="Jiang F."/>
            <person name="Liu H."/>
            <person name="Zhao H."/>
            <person name="Xu D."/>
            <person name="Zhang Y."/>
        </authorList>
    </citation>
    <scope>NUCLEOTIDE SEQUENCE [LARGE SCALE GENOMIC DNA]</scope>
    <source>
        <strain evidence="2">cv. Niubang</strain>
    </source>
</reference>
<protein>
    <submittedName>
        <fullName evidence="1">Uncharacterized protein</fullName>
    </submittedName>
</protein>
<dbReference type="EMBL" id="CM042058">
    <property type="protein sequence ID" value="KAI3685259.1"/>
    <property type="molecule type" value="Genomic_DNA"/>
</dbReference>
<name>A0ACB8YHL7_ARCLA</name>
<keyword evidence="2" id="KW-1185">Reference proteome</keyword>
<organism evidence="1 2">
    <name type="scientific">Arctium lappa</name>
    <name type="common">Greater burdock</name>
    <name type="synonym">Lappa major</name>
    <dbReference type="NCBI Taxonomy" id="4217"/>
    <lineage>
        <taxon>Eukaryota</taxon>
        <taxon>Viridiplantae</taxon>
        <taxon>Streptophyta</taxon>
        <taxon>Embryophyta</taxon>
        <taxon>Tracheophyta</taxon>
        <taxon>Spermatophyta</taxon>
        <taxon>Magnoliopsida</taxon>
        <taxon>eudicotyledons</taxon>
        <taxon>Gunneridae</taxon>
        <taxon>Pentapetalae</taxon>
        <taxon>asterids</taxon>
        <taxon>campanulids</taxon>
        <taxon>Asterales</taxon>
        <taxon>Asteraceae</taxon>
        <taxon>Carduoideae</taxon>
        <taxon>Cardueae</taxon>
        <taxon>Arctiinae</taxon>
        <taxon>Arctium</taxon>
    </lineage>
</organism>
<reference evidence="2" key="1">
    <citation type="journal article" date="2022" name="Mol. Ecol. Resour.">
        <title>The genomes of chicory, endive, great burdock and yacon provide insights into Asteraceae palaeo-polyploidization history and plant inulin production.</title>
        <authorList>
            <person name="Fan W."/>
            <person name="Wang S."/>
            <person name="Wang H."/>
            <person name="Wang A."/>
            <person name="Jiang F."/>
            <person name="Liu H."/>
            <person name="Zhao H."/>
            <person name="Xu D."/>
            <person name="Zhang Y."/>
        </authorList>
    </citation>
    <scope>NUCLEOTIDE SEQUENCE [LARGE SCALE GENOMIC DNA]</scope>
    <source>
        <strain evidence="2">cv. Niubang</strain>
    </source>
</reference>
<comment type="caution">
    <text evidence="1">The sequence shown here is derived from an EMBL/GenBank/DDBJ whole genome shotgun (WGS) entry which is preliminary data.</text>
</comment>
<evidence type="ECO:0000313" key="1">
    <source>
        <dbReference type="EMBL" id="KAI3685259.1"/>
    </source>
</evidence>
<evidence type="ECO:0000313" key="2">
    <source>
        <dbReference type="Proteomes" id="UP001055879"/>
    </source>
</evidence>
<proteinExistence type="predicted"/>
<dbReference type="Proteomes" id="UP001055879">
    <property type="component" value="Linkage Group LG12"/>
</dbReference>
<accession>A0ACB8YHL7</accession>
<gene>
    <name evidence="1" type="ORF">L6452_34498</name>
</gene>
<sequence>MSRFIWANSILSLKSPDKSLPFNPISRKSFLKNKDSAWNLHGRSCKSLQSLRSMDQLQTMFVIRSNVNPPPEAPNPSGSPSGSLRSWIVGLVLTFVLPFFTHKWGSFLLLKNKIEIKLETTEHVVKGIENAAERVDKVIDSITDDLPEDSKLKKALVFVDEIAEGVAKTAHVADDIINKVEEAEGKLNSLIDHHEYRKREEIAQEAKSKDGQEITAQEQDDK</sequence>